<gene>
    <name evidence="2" type="primary">nuoD</name>
    <name evidence="5" type="ordered locus">Desti_2747</name>
</gene>
<dbReference type="eggNOG" id="COG0649">
    <property type="taxonomic scope" value="Bacteria"/>
</dbReference>
<dbReference type="EC" id="7.1.1.-" evidence="2"/>
<dbReference type="Pfam" id="PF00346">
    <property type="entry name" value="Complex1_49kDa"/>
    <property type="match status" value="1"/>
</dbReference>
<feature type="compositionally biased region" description="Basic and acidic residues" evidence="3">
    <location>
        <begin position="1"/>
        <end position="16"/>
    </location>
</feature>
<keyword evidence="2" id="KW-0813">Transport</keyword>
<comment type="catalytic activity">
    <reaction evidence="2">
        <text>a quinone + NADH + 5 H(+)(in) = a quinol + NAD(+) + 4 H(+)(out)</text>
        <dbReference type="Rhea" id="RHEA:57888"/>
        <dbReference type="ChEBI" id="CHEBI:15378"/>
        <dbReference type="ChEBI" id="CHEBI:24646"/>
        <dbReference type="ChEBI" id="CHEBI:57540"/>
        <dbReference type="ChEBI" id="CHEBI:57945"/>
        <dbReference type="ChEBI" id="CHEBI:132124"/>
    </reaction>
</comment>
<comment type="subcellular location">
    <subcellularLocation>
        <location evidence="2">Cell inner membrane</location>
        <topology evidence="2">Peripheral membrane protein</topology>
        <orientation evidence="2">Cytoplasmic side</orientation>
    </subcellularLocation>
    <subcellularLocation>
        <location evidence="1">Cell membrane</location>
        <topology evidence="1">Peripheral membrane protein</topology>
    </subcellularLocation>
</comment>
<keyword evidence="2" id="KW-1278">Translocase</keyword>
<dbReference type="EMBL" id="CP003360">
    <property type="protein sequence ID" value="AFM25423.1"/>
    <property type="molecule type" value="Genomic_DNA"/>
</dbReference>
<dbReference type="HAMAP" id="MF_01358">
    <property type="entry name" value="NDH1_NuoD"/>
    <property type="match status" value="1"/>
</dbReference>
<organism evidence="5 6">
    <name type="scientific">Desulfomonile tiedjei (strain ATCC 49306 / DSM 6799 / DCB-1)</name>
    <dbReference type="NCBI Taxonomy" id="706587"/>
    <lineage>
        <taxon>Bacteria</taxon>
        <taxon>Pseudomonadati</taxon>
        <taxon>Thermodesulfobacteriota</taxon>
        <taxon>Desulfomonilia</taxon>
        <taxon>Desulfomonilales</taxon>
        <taxon>Desulfomonilaceae</taxon>
        <taxon>Desulfomonile</taxon>
    </lineage>
</organism>
<dbReference type="InterPro" id="IPR022885">
    <property type="entry name" value="NDH1_su_D/H"/>
</dbReference>
<dbReference type="RefSeq" id="WP_014810562.1">
    <property type="nucleotide sequence ID" value="NC_018025.1"/>
</dbReference>
<evidence type="ECO:0000259" key="4">
    <source>
        <dbReference type="Pfam" id="PF00346"/>
    </source>
</evidence>
<keyword evidence="5" id="KW-0560">Oxidoreductase</keyword>
<keyword evidence="2" id="KW-0874">Quinone</keyword>
<dbReference type="AlphaFoldDB" id="I4C782"/>
<keyword evidence="2" id="KW-0472">Membrane</keyword>
<accession>I4C782</accession>
<comment type="similarity">
    <text evidence="2">Belongs to the complex I 49 kDa subunit family.</text>
</comment>
<feature type="domain" description="NADH-quinone oxidoreductase subunit D" evidence="4">
    <location>
        <begin position="130"/>
        <end position="400"/>
    </location>
</feature>
<protein>
    <recommendedName>
        <fullName evidence="2">NADH-quinone oxidoreductase subunit D</fullName>
        <ecNumber evidence="2">7.1.1.-</ecNumber>
    </recommendedName>
    <alternativeName>
        <fullName evidence="2">NADH dehydrogenase I subunit D</fullName>
    </alternativeName>
    <alternativeName>
        <fullName evidence="2">NDH-1 subunit D</fullName>
    </alternativeName>
</protein>
<dbReference type="GO" id="GO:0050136">
    <property type="term" value="F:NADH dehydrogenase (quinone) (non-electrogenic) activity"/>
    <property type="evidence" value="ECO:0007669"/>
    <property type="project" value="UniProtKB-UniRule"/>
</dbReference>
<dbReference type="STRING" id="706587.Desti_2747"/>
<keyword evidence="2" id="KW-0520">NAD</keyword>
<dbReference type="NCBIfam" id="TIGR01962">
    <property type="entry name" value="NuoD"/>
    <property type="match status" value="1"/>
</dbReference>
<dbReference type="GO" id="GO:0048038">
    <property type="term" value="F:quinone binding"/>
    <property type="evidence" value="ECO:0007669"/>
    <property type="project" value="UniProtKB-KW"/>
</dbReference>
<dbReference type="GO" id="GO:0005886">
    <property type="term" value="C:plasma membrane"/>
    <property type="evidence" value="ECO:0007669"/>
    <property type="project" value="UniProtKB-SubCell"/>
</dbReference>
<keyword evidence="2" id="KW-1003">Cell membrane</keyword>
<dbReference type="GO" id="GO:0051287">
    <property type="term" value="F:NAD binding"/>
    <property type="evidence" value="ECO:0007669"/>
    <property type="project" value="InterPro"/>
</dbReference>
<dbReference type="PANTHER" id="PTHR11993:SF10">
    <property type="entry name" value="NADH DEHYDROGENASE [UBIQUINONE] IRON-SULFUR PROTEIN 2, MITOCHONDRIAL"/>
    <property type="match status" value="1"/>
</dbReference>
<name>I4C782_DESTA</name>
<dbReference type="PANTHER" id="PTHR11993">
    <property type="entry name" value="NADH-UBIQUINONE OXIDOREDUCTASE 49 KDA SUBUNIT"/>
    <property type="match status" value="1"/>
</dbReference>
<evidence type="ECO:0000256" key="2">
    <source>
        <dbReference type="HAMAP-Rule" id="MF_01358"/>
    </source>
</evidence>
<proteinExistence type="inferred from homology"/>
<dbReference type="OrthoDB" id="9801496at2"/>
<evidence type="ECO:0000313" key="5">
    <source>
        <dbReference type="EMBL" id="AFM25423.1"/>
    </source>
</evidence>
<keyword evidence="6" id="KW-1185">Reference proteome</keyword>
<dbReference type="KEGG" id="dti:Desti_2747"/>
<dbReference type="HOGENOM" id="CLU_015134_1_2_7"/>
<feature type="region of interest" description="Disordered" evidence="3">
    <location>
        <begin position="1"/>
        <end position="25"/>
    </location>
</feature>
<reference evidence="6" key="1">
    <citation type="submission" date="2012-06" db="EMBL/GenBank/DDBJ databases">
        <title>Complete sequence of chromosome of Desulfomonile tiedjei DSM 6799.</title>
        <authorList>
            <person name="Lucas S."/>
            <person name="Copeland A."/>
            <person name="Lapidus A."/>
            <person name="Glavina del Rio T."/>
            <person name="Dalin E."/>
            <person name="Tice H."/>
            <person name="Bruce D."/>
            <person name="Goodwin L."/>
            <person name="Pitluck S."/>
            <person name="Peters L."/>
            <person name="Ovchinnikova G."/>
            <person name="Zeytun A."/>
            <person name="Lu M."/>
            <person name="Kyrpides N."/>
            <person name="Mavromatis K."/>
            <person name="Ivanova N."/>
            <person name="Brettin T."/>
            <person name="Detter J.C."/>
            <person name="Han C."/>
            <person name="Larimer F."/>
            <person name="Land M."/>
            <person name="Hauser L."/>
            <person name="Markowitz V."/>
            <person name="Cheng J.-F."/>
            <person name="Hugenholtz P."/>
            <person name="Woyke T."/>
            <person name="Wu D."/>
            <person name="Spring S."/>
            <person name="Schroeder M."/>
            <person name="Brambilla E."/>
            <person name="Klenk H.-P."/>
            <person name="Eisen J.A."/>
        </authorList>
    </citation>
    <scope>NUCLEOTIDE SEQUENCE [LARGE SCALE GENOMIC DNA]</scope>
    <source>
        <strain evidence="6">ATCC 49306 / DSM 6799 / DCB-1</strain>
    </source>
</reference>
<comment type="function">
    <text evidence="2">NDH-1 shuttles electrons from NADH, via FMN and iron-sulfur (Fe-S) centers, to quinones in the respiratory chain. The immediate electron acceptor for the enzyme in this species is believed to be ubiquinone. Couples the redox reaction to proton translocation (for every two electrons transferred, four hydrogen ions are translocated across the cytoplasmic membrane), and thus conserves the redox energy in a proton gradient.</text>
</comment>
<evidence type="ECO:0000256" key="3">
    <source>
        <dbReference type="SAM" id="MobiDB-lite"/>
    </source>
</evidence>
<dbReference type="Proteomes" id="UP000006055">
    <property type="component" value="Chromosome"/>
</dbReference>
<dbReference type="InterPro" id="IPR001135">
    <property type="entry name" value="NADH_Q_OxRdtase_suD"/>
</dbReference>
<evidence type="ECO:0000256" key="1">
    <source>
        <dbReference type="ARBA" id="ARBA00004202"/>
    </source>
</evidence>
<dbReference type="NCBIfam" id="NF004739">
    <property type="entry name" value="PRK06075.1"/>
    <property type="match status" value="1"/>
</dbReference>
<keyword evidence="2" id="KW-0997">Cell inner membrane</keyword>
<dbReference type="InterPro" id="IPR029014">
    <property type="entry name" value="NiFe-Hase_large"/>
</dbReference>
<dbReference type="SUPFAM" id="SSF56762">
    <property type="entry name" value="HydB/Nqo4-like"/>
    <property type="match status" value="1"/>
</dbReference>
<dbReference type="Gene3D" id="1.10.645.10">
    <property type="entry name" value="Cytochrome-c3 Hydrogenase, chain B"/>
    <property type="match status" value="1"/>
</dbReference>
<dbReference type="PATRIC" id="fig|706587.4.peg.3136"/>
<keyword evidence="2" id="KW-0830">Ubiquinone</keyword>
<comment type="subunit">
    <text evidence="2">NDH-1 is composed of 14 different subunits. Subunits NuoB, C, D, E, F, and G constitute the peripheral sector of the complex.</text>
</comment>
<sequence>MRQELSRESDERRSEPLELNLGPHHPSTHGVFRAIVELDGEIVTDIVPHLGYLHRGYEKACENKQYHQIIPLAERCDYMGASSNSLVYCMTVEKLLDVEVPERAQVVRVMMAELSRIFSHLFWLGTHGHDVGAMTPLFYMLREREEIMNLFELTAGGRLMPNYLRIGGLIRDLEDGFVDKLRAFTEHFDERVDEYETLLTKNPIYVDRTKGIGVLSLEDALAYGVTGPMLRASGLAWDMRKRQPYSGYENYDFDVPVETGCDIYARYLVRVQEMRESNRILKQTLDRLPDGPIRATKPGFIFPPQDDIKIKMEALIHHFMLVVEGVKPPAGEVYQVIESPRGELGCYIVSDGTSKPLRLKWRAPAFVNLEALAKMSKGYFFADLIAILSSIDIVLAEVDR</sequence>
<evidence type="ECO:0000313" key="6">
    <source>
        <dbReference type="Proteomes" id="UP000006055"/>
    </source>
</evidence>